<feature type="transmembrane region" description="Helical" evidence="1">
    <location>
        <begin position="70"/>
        <end position="89"/>
    </location>
</feature>
<keyword evidence="1" id="KW-0812">Transmembrane</keyword>
<keyword evidence="1" id="KW-1133">Transmembrane helix</keyword>
<dbReference type="Proteomes" id="UP001181313">
    <property type="component" value="Unassembled WGS sequence"/>
</dbReference>
<feature type="transmembrane region" description="Helical" evidence="1">
    <location>
        <begin position="38"/>
        <end position="58"/>
    </location>
</feature>
<keyword evidence="3" id="KW-1185">Reference proteome</keyword>
<evidence type="ECO:0000313" key="3">
    <source>
        <dbReference type="Proteomes" id="UP001181313"/>
    </source>
</evidence>
<accession>A0ABU3I4B9</accession>
<comment type="caution">
    <text evidence="2">The sequence shown here is derived from an EMBL/GenBank/DDBJ whole genome shotgun (WGS) entry which is preliminary data.</text>
</comment>
<dbReference type="EMBL" id="JAVSGH010000036">
    <property type="protein sequence ID" value="MDT3727807.1"/>
    <property type="molecule type" value="Genomic_DNA"/>
</dbReference>
<keyword evidence="1" id="KW-0472">Membrane</keyword>
<proteinExistence type="predicted"/>
<reference evidence="2" key="1">
    <citation type="submission" date="2024-05" db="EMBL/GenBank/DDBJ databases">
        <title>30 novel species of actinomycetes from the DSMZ collection.</title>
        <authorList>
            <person name="Nouioui I."/>
        </authorList>
    </citation>
    <scope>NUCLEOTIDE SEQUENCE</scope>
    <source>
        <strain evidence="2">DSM 41972</strain>
    </source>
</reference>
<protein>
    <submittedName>
        <fullName evidence="2">Uncharacterized protein</fullName>
    </submittedName>
</protein>
<feature type="transmembrane region" description="Helical" evidence="1">
    <location>
        <begin position="136"/>
        <end position="156"/>
    </location>
</feature>
<feature type="transmembrane region" description="Helical" evidence="1">
    <location>
        <begin position="110"/>
        <end position="130"/>
    </location>
</feature>
<gene>
    <name evidence="2" type="ORF">ROS62_24180</name>
</gene>
<sequence>METDDAPLDSSTVRSALADVERVRASAVALSATPWPTWFLLILTVYIAVLPITFGGVLAGRDWLLPRSGWLVIMIGVIVVYLALPAVAARSWRAKTGVALRLDVLPKRATVPYTAGLPVLLLGAPVVFRYTDRPEWLFAASLTGAAVSVGFHLAFVRLHWRAA</sequence>
<dbReference type="RefSeq" id="WP_093549185.1">
    <property type="nucleotide sequence ID" value="NZ_JAVSGH010000036.1"/>
</dbReference>
<name>A0ABU3I4B9_9ACTN</name>
<evidence type="ECO:0000256" key="1">
    <source>
        <dbReference type="SAM" id="Phobius"/>
    </source>
</evidence>
<evidence type="ECO:0000313" key="2">
    <source>
        <dbReference type="EMBL" id="MDT3727807.1"/>
    </source>
</evidence>
<organism evidence="2 3">
    <name type="scientific">Streptomyces althioticus subsp. attaecolombicae</name>
    <dbReference type="NCBI Taxonomy" id="3075534"/>
    <lineage>
        <taxon>Bacteria</taxon>
        <taxon>Bacillati</taxon>
        <taxon>Actinomycetota</taxon>
        <taxon>Actinomycetes</taxon>
        <taxon>Kitasatosporales</taxon>
        <taxon>Streptomycetaceae</taxon>
        <taxon>Streptomyces</taxon>
        <taxon>Streptomyces althioticus group</taxon>
    </lineage>
</organism>